<dbReference type="FunFam" id="3.20.110.10:FF:000002">
    <property type="entry name" value="alpha-mannosidase 2C1 isoform X1"/>
    <property type="match status" value="1"/>
</dbReference>
<dbReference type="SUPFAM" id="SSF74650">
    <property type="entry name" value="Galactose mutarotase-like"/>
    <property type="match status" value="1"/>
</dbReference>
<keyword evidence="2" id="KW-0479">Metal-binding</keyword>
<sequence>MFFTQDKLKNRIEELNSYRYQNRIGINDWYHKEDETKSEKYPPRRDETWKVFRRGDTWSGRDYYIWLSTELSIPDTKDKEIVLLFDFGKTDGGTNSGFESLLFINGVPYQGVDANHKEVFLRKEFYGTTIELSLKLWSGLEGGGPPRISKHEFKYSDIAYLQPDVDDLYYSAKMVLETANILDKNDPAKVALEQVLSKTFKCIDWSEPGSTFFYESCQAANRTLQSEVEKFDKHTPVTVTAIGHTHIDVAWLWRLKHTREKAARSFSTVLRLMERYPDYYFLQSQPQLYSYIKKDYPEIFEQIKERIEDGLWEIDGGMWLEADCNIPSGESIVRQLLYGTQFMKNEFGKEPNYLWLPDVFGYSWALPQILVKSNLKTFMTTKISWNQFNRMPHDTFWWKGIDGSEILTHFITTPEPEDYNTDSFHYTYNGVLEPKTVKGTYDNYIDKNINQELLLSYGHGDGGGGVNREMLEQRRRLDKIPGLPHVKTGSAKQYFEKLHETVENTDEYVHTWDGELYLEYHRGTYTSQAFVKHMNRKLELGYRDAEFLRLWALKEKEQIEYPMGKLHEGWEIILRNQFHDIIPGSSIHEVYEDAKVEYGEAQEILAAIKSEFLGKVVKNNQFDWTIFNSNAWDRSDFVFISEREKKMSFVDQSNTLLESVELPDGYLVYVQHIPSLGYKTIRGINKKEEVVLEGNGFKVEDLKVETPFYVIEWNNEGQLVGLLDKESGRQVLAGKGNVFQLFEDKPMNFEAWDIDIYYSEKMKEITASNISIKEINPLFVEIEFTYQFGKSSMTQRMIVYSKTKRIDFKTNVNWNERQQLLKVAFPVNVRTTEATYDIQFGNVKRPTHWNTSWDMARFETVAHQWVDVSEYQFGVSLLNESKYGHDIKDHVIRLTLLKGAIDPDPTADIGLHEFTYSLFPHSGDFIQANTVQEAWALNCPLEALPGRVPFDAAQLIEFMNEPKISIDAIKKGENCDGVIVRFHDYTGGTQKVTFKPNFPFHSWTETDLMENPIMERFTSDVVELTVKPFEIKTILFE</sequence>
<dbReference type="Pfam" id="PF17677">
    <property type="entry name" value="Glyco_hydro38C2"/>
    <property type="match status" value="1"/>
</dbReference>
<evidence type="ECO:0000256" key="4">
    <source>
        <dbReference type="ARBA" id="ARBA00023295"/>
    </source>
</evidence>
<dbReference type="Pfam" id="PF07748">
    <property type="entry name" value="Glyco_hydro_38C"/>
    <property type="match status" value="1"/>
</dbReference>
<dbReference type="EMBL" id="JACCBX010000005">
    <property type="protein sequence ID" value="NYE05828.1"/>
    <property type="molecule type" value="Genomic_DNA"/>
</dbReference>
<dbReference type="GO" id="GO:0004559">
    <property type="term" value="F:alpha-mannosidase activity"/>
    <property type="evidence" value="ECO:0007669"/>
    <property type="project" value="UniProtKB-EC"/>
</dbReference>
<accession>A0A852TEP4</accession>
<gene>
    <name evidence="6" type="ORF">F4694_002603</name>
</gene>
<dbReference type="SMART" id="SM00872">
    <property type="entry name" value="Alpha-mann_mid"/>
    <property type="match status" value="1"/>
</dbReference>
<proteinExistence type="inferred from homology"/>
<dbReference type="InterPro" id="IPR028995">
    <property type="entry name" value="Glyco_hydro_57/38_cen_sf"/>
</dbReference>
<name>A0A852TEP4_9BACI</name>
<dbReference type="Pfam" id="PF01074">
    <property type="entry name" value="Glyco_hydro_38N"/>
    <property type="match status" value="1"/>
</dbReference>
<dbReference type="PANTHER" id="PTHR46017:SF1">
    <property type="entry name" value="ALPHA-MANNOSIDASE 2C1"/>
    <property type="match status" value="1"/>
</dbReference>
<evidence type="ECO:0000256" key="2">
    <source>
        <dbReference type="ARBA" id="ARBA00022723"/>
    </source>
</evidence>
<dbReference type="SUPFAM" id="SSF88713">
    <property type="entry name" value="Glycoside hydrolase/deacetylase"/>
    <property type="match status" value="1"/>
</dbReference>
<dbReference type="EC" id="3.2.1.24" evidence="6"/>
<keyword evidence="3 6" id="KW-0378">Hydrolase</keyword>
<dbReference type="InterPro" id="IPR011682">
    <property type="entry name" value="Glyco_hydro_38_C"/>
</dbReference>
<dbReference type="InterPro" id="IPR011013">
    <property type="entry name" value="Gal_mutarotase_sf_dom"/>
</dbReference>
<evidence type="ECO:0000256" key="3">
    <source>
        <dbReference type="ARBA" id="ARBA00022801"/>
    </source>
</evidence>
<evidence type="ECO:0000313" key="6">
    <source>
        <dbReference type="EMBL" id="NYE05828.1"/>
    </source>
</evidence>
<dbReference type="InterPro" id="IPR041147">
    <property type="entry name" value="GH38_C"/>
</dbReference>
<dbReference type="SUPFAM" id="SSF88688">
    <property type="entry name" value="Families 57/38 glycoside transferase middle domain"/>
    <property type="match status" value="1"/>
</dbReference>
<dbReference type="Pfam" id="PF09261">
    <property type="entry name" value="Alpha-mann_mid"/>
    <property type="match status" value="1"/>
</dbReference>
<keyword evidence="4 6" id="KW-0326">Glycosidase</keyword>
<dbReference type="FunFam" id="2.70.98.30:FF:000010">
    <property type="entry name" value="Cytosolic alpha-mannosidase"/>
    <property type="match status" value="1"/>
</dbReference>
<feature type="domain" description="Glycoside hydrolase family 38 central" evidence="5">
    <location>
        <begin position="519"/>
        <end position="598"/>
    </location>
</feature>
<evidence type="ECO:0000256" key="1">
    <source>
        <dbReference type="ARBA" id="ARBA00009792"/>
    </source>
</evidence>
<dbReference type="InterPro" id="IPR015341">
    <property type="entry name" value="Glyco_hydro_38_cen"/>
</dbReference>
<dbReference type="GO" id="GO:0046872">
    <property type="term" value="F:metal ion binding"/>
    <property type="evidence" value="ECO:0007669"/>
    <property type="project" value="UniProtKB-KW"/>
</dbReference>
<reference evidence="7" key="2">
    <citation type="submission" date="2020-08" db="EMBL/GenBank/DDBJ databases">
        <title>The Agave Microbiome: Exploring the role of microbial communities in plant adaptations to desert environments.</title>
        <authorList>
            <person name="Partida-Martinez L.P."/>
        </authorList>
    </citation>
    <scope>NUCLEOTIDE SEQUENCE [LARGE SCALE GENOMIC DNA]</scope>
    <source>
        <strain evidence="7">AT2.8</strain>
    </source>
</reference>
<evidence type="ECO:0000313" key="7">
    <source>
        <dbReference type="Proteomes" id="UP000548423"/>
    </source>
</evidence>
<comment type="caution">
    <text evidence="6">The sequence shown here is derived from an EMBL/GenBank/DDBJ whole genome shotgun (WGS) entry which is preliminary data.</text>
</comment>
<dbReference type="GO" id="GO:0006013">
    <property type="term" value="P:mannose metabolic process"/>
    <property type="evidence" value="ECO:0007669"/>
    <property type="project" value="InterPro"/>
</dbReference>
<comment type="similarity">
    <text evidence="1">Belongs to the glycosyl hydrolase 38 family.</text>
</comment>
<dbReference type="Gene3D" id="2.60.40.2220">
    <property type="match status" value="1"/>
</dbReference>
<organism evidence="6 7">
    <name type="scientific">Neobacillus niacini</name>
    <dbReference type="NCBI Taxonomy" id="86668"/>
    <lineage>
        <taxon>Bacteria</taxon>
        <taxon>Bacillati</taxon>
        <taxon>Bacillota</taxon>
        <taxon>Bacilli</taxon>
        <taxon>Bacillales</taxon>
        <taxon>Bacillaceae</taxon>
        <taxon>Neobacillus</taxon>
    </lineage>
</organism>
<dbReference type="InterPro" id="IPR037094">
    <property type="entry name" value="Glyco_hydro_38_cen_sf"/>
</dbReference>
<dbReference type="Proteomes" id="UP000548423">
    <property type="component" value="Unassembled WGS sequence"/>
</dbReference>
<evidence type="ECO:0000259" key="5">
    <source>
        <dbReference type="SMART" id="SM00872"/>
    </source>
</evidence>
<dbReference type="InterPro" id="IPR000602">
    <property type="entry name" value="Glyco_hydro_38_N"/>
</dbReference>
<dbReference type="Gene3D" id="1.20.1270.50">
    <property type="entry name" value="Glycoside hydrolase family 38, central domain"/>
    <property type="match status" value="1"/>
</dbReference>
<dbReference type="GO" id="GO:0009313">
    <property type="term" value="P:oligosaccharide catabolic process"/>
    <property type="evidence" value="ECO:0007669"/>
    <property type="project" value="TreeGrafter"/>
</dbReference>
<reference evidence="7" key="1">
    <citation type="submission" date="2020-07" db="EMBL/GenBank/DDBJ databases">
        <authorList>
            <person name="Partida-Martinez L."/>
            <person name="Huntemann M."/>
            <person name="Clum A."/>
            <person name="Wang J."/>
            <person name="Palaniappan K."/>
            <person name="Ritter S."/>
            <person name="Chen I.-M."/>
            <person name="Stamatis D."/>
            <person name="Reddy T."/>
            <person name="O'Malley R."/>
            <person name="Daum C."/>
            <person name="Shapiro N."/>
            <person name="Ivanova N."/>
            <person name="Kyrpides N."/>
            <person name="Woyke T."/>
        </authorList>
    </citation>
    <scope>NUCLEOTIDE SEQUENCE [LARGE SCALE GENOMIC DNA]</scope>
    <source>
        <strain evidence="7">AT2.8</strain>
    </source>
</reference>
<dbReference type="GO" id="GO:0030246">
    <property type="term" value="F:carbohydrate binding"/>
    <property type="evidence" value="ECO:0007669"/>
    <property type="project" value="InterPro"/>
</dbReference>
<dbReference type="InterPro" id="IPR027291">
    <property type="entry name" value="Glyco_hydro_38_N_sf"/>
</dbReference>
<dbReference type="CDD" id="cd10789">
    <property type="entry name" value="GH38N_AMII_ER_cytosolic"/>
    <property type="match status" value="1"/>
</dbReference>
<protein>
    <submittedName>
        <fullName evidence="6">Alpha-mannosidase</fullName>
        <ecNumber evidence="6">3.2.1.24</ecNumber>
    </submittedName>
</protein>
<dbReference type="Gene3D" id="2.70.98.30">
    <property type="entry name" value="Golgi alpha-mannosidase II, domain 4"/>
    <property type="match status" value="1"/>
</dbReference>
<dbReference type="Gene3D" id="3.20.110.10">
    <property type="entry name" value="Glycoside hydrolase 38, N terminal domain"/>
    <property type="match status" value="1"/>
</dbReference>
<dbReference type="AlphaFoldDB" id="A0A852TEP4"/>
<dbReference type="FunFam" id="1.20.1270.50:FF:000004">
    <property type="entry name" value="alpha-mannosidase 2C1 isoform X1"/>
    <property type="match status" value="1"/>
</dbReference>
<dbReference type="PANTHER" id="PTHR46017">
    <property type="entry name" value="ALPHA-MANNOSIDASE 2C1"/>
    <property type="match status" value="1"/>
</dbReference>
<dbReference type="InterPro" id="IPR011330">
    <property type="entry name" value="Glyco_hydro/deAcase_b/a-brl"/>
</dbReference>